<feature type="coiled-coil region" evidence="1">
    <location>
        <begin position="431"/>
        <end position="461"/>
    </location>
</feature>
<protein>
    <submittedName>
        <fullName evidence="2">DUF4071 domain-containing protein</fullName>
    </submittedName>
</protein>
<gene>
    <name evidence="2" type="ORF">FRZ67_17705</name>
</gene>
<proteinExistence type="predicted"/>
<evidence type="ECO:0000313" key="2">
    <source>
        <dbReference type="EMBL" id="QEC69056.1"/>
    </source>
</evidence>
<dbReference type="Pfam" id="PF20308">
    <property type="entry name" value="TPR-S"/>
    <property type="match status" value="1"/>
</dbReference>
<evidence type="ECO:0000256" key="1">
    <source>
        <dbReference type="SAM" id="Coils"/>
    </source>
</evidence>
<dbReference type="OrthoDB" id="9815193at2"/>
<reference evidence="2 3" key="1">
    <citation type="journal article" date="2016" name="Int. J. Syst. Evol. Microbiol.">
        <title>Panacibacter ginsenosidivorans gen. nov., sp. nov., with ginsenoside converting activity isolated from soil of a ginseng field.</title>
        <authorList>
            <person name="Siddiqi M.Z."/>
            <person name="Muhammad Shafi S."/>
            <person name="Choi K.D."/>
            <person name="Im W.T."/>
        </authorList>
    </citation>
    <scope>NUCLEOTIDE SEQUENCE [LARGE SCALE GENOMIC DNA]</scope>
    <source>
        <strain evidence="2 3">Gsoil1550</strain>
    </source>
</reference>
<keyword evidence="1" id="KW-0175">Coiled coil</keyword>
<evidence type="ECO:0000313" key="3">
    <source>
        <dbReference type="Proteomes" id="UP000321533"/>
    </source>
</evidence>
<dbReference type="Proteomes" id="UP000321533">
    <property type="component" value="Chromosome"/>
</dbReference>
<organism evidence="2 3">
    <name type="scientific">Panacibacter ginsenosidivorans</name>
    <dbReference type="NCBI Taxonomy" id="1813871"/>
    <lineage>
        <taxon>Bacteria</taxon>
        <taxon>Pseudomonadati</taxon>
        <taxon>Bacteroidota</taxon>
        <taxon>Chitinophagia</taxon>
        <taxon>Chitinophagales</taxon>
        <taxon>Chitinophagaceae</taxon>
        <taxon>Panacibacter</taxon>
    </lineage>
</organism>
<dbReference type="RefSeq" id="WP_147191727.1">
    <property type="nucleotide sequence ID" value="NZ_CP042435.1"/>
</dbReference>
<sequence>MADDQQKRCFVVMGFGTKTDFATGRKLDLNKSYRLLIKPVVEAKGLACVRADEIVYTGSIDVQMYMELLNADVVIADISTANPNALYELGVRHALRPRTTIVISENKMPYPFDLNHIKITSYAHLGDAIDYEEVERFRKVLTETLDDVLHIDEPDSPVYTFLQLDPPSLREQIAHAVEEKKRAIEAADESYINPKTLAVITEDAEEALAKNDFITAKALFNSALLIGKTEDDQNKMGVNRYLVHRLALATYKAKLPDEVTALYDALKLLLDIDLSHTNDTETVALAGAIEKRLYENKQGEEHLSAGILYYQRGYYLLNNRYHGINLAFMLDYRAQSSLCTTKDERIADLVNAKRIRKEVLLMCDKDWEQIKARQESAAMKDGLQRNDAYSLSQNKADKEQLFWILINRAEANFGLGDMDAYQKAVDDAGKMEHDEWMMDSLQEQIEKLKKMIQNQQLIEEEH</sequence>
<dbReference type="AlphaFoldDB" id="A0A5B8VEX8"/>
<accession>A0A5B8VEX8</accession>
<keyword evidence="3" id="KW-1185">Reference proteome</keyword>
<dbReference type="InterPro" id="IPR046880">
    <property type="entry name" value="TPR-S"/>
</dbReference>
<dbReference type="EMBL" id="CP042435">
    <property type="protein sequence ID" value="QEC69056.1"/>
    <property type="molecule type" value="Genomic_DNA"/>
</dbReference>
<dbReference type="KEGG" id="pgin:FRZ67_17705"/>
<name>A0A5B8VEX8_9BACT</name>